<organism evidence="6 7">
    <name type="scientific">Phenylobacterium ferrooxidans</name>
    <dbReference type="NCBI Taxonomy" id="2982689"/>
    <lineage>
        <taxon>Bacteria</taxon>
        <taxon>Pseudomonadati</taxon>
        <taxon>Pseudomonadota</taxon>
        <taxon>Alphaproteobacteria</taxon>
        <taxon>Caulobacterales</taxon>
        <taxon>Caulobacteraceae</taxon>
        <taxon>Phenylobacterium</taxon>
    </lineage>
</organism>
<keyword evidence="3 5" id="KW-1133">Transmembrane helix</keyword>
<evidence type="ECO:0000256" key="1">
    <source>
        <dbReference type="ARBA" id="ARBA00004141"/>
    </source>
</evidence>
<evidence type="ECO:0000313" key="6">
    <source>
        <dbReference type="EMBL" id="MFD3264659.1"/>
    </source>
</evidence>
<evidence type="ECO:0000256" key="2">
    <source>
        <dbReference type="ARBA" id="ARBA00022692"/>
    </source>
</evidence>
<feature type="transmembrane region" description="Helical" evidence="5">
    <location>
        <begin position="196"/>
        <end position="217"/>
    </location>
</feature>
<keyword evidence="2 5" id="KW-0812">Transmembrane</keyword>
<dbReference type="EMBL" id="JAOTJD010000020">
    <property type="protein sequence ID" value="MFD3264659.1"/>
    <property type="molecule type" value="Genomic_DNA"/>
</dbReference>
<name>A0ABW6CP22_9CAUL</name>
<evidence type="ECO:0000313" key="7">
    <source>
        <dbReference type="Proteomes" id="UP001598130"/>
    </source>
</evidence>
<evidence type="ECO:0000256" key="4">
    <source>
        <dbReference type="ARBA" id="ARBA00023136"/>
    </source>
</evidence>
<feature type="transmembrane region" description="Helical" evidence="5">
    <location>
        <begin position="229"/>
        <end position="249"/>
    </location>
</feature>
<feature type="transmembrane region" description="Helical" evidence="5">
    <location>
        <begin position="67"/>
        <end position="91"/>
    </location>
</feature>
<keyword evidence="7" id="KW-1185">Reference proteome</keyword>
<comment type="subcellular location">
    <subcellularLocation>
        <location evidence="5">Cell membrane</location>
        <topology evidence="5">Multi-pass membrane protein</topology>
    </subcellularLocation>
    <subcellularLocation>
        <location evidence="1">Membrane</location>
        <topology evidence="1">Multi-pass membrane protein</topology>
    </subcellularLocation>
</comment>
<evidence type="ECO:0000256" key="3">
    <source>
        <dbReference type="ARBA" id="ARBA00022989"/>
    </source>
</evidence>
<dbReference type="Pfam" id="PF01925">
    <property type="entry name" value="TauE"/>
    <property type="match status" value="1"/>
</dbReference>
<gene>
    <name evidence="6" type="ORF">OCL97_11900</name>
</gene>
<dbReference type="RefSeq" id="WP_377370249.1">
    <property type="nucleotide sequence ID" value="NZ_JAOTJD010000020.1"/>
</dbReference>
<feature type="transmembrane region" description="Helical" evidence="5">
    <location>
        <begin position="30"/>
        <end position="55"/>
    </location>
</feature>
<dbReference type="InterPro" id="IPR002781">
    <property type="entry name" value="TM_pro_TauE-like"/>
</dbReference>
<keyword evidence="5" id="KW-1003">Cell membrane</keyword>
<accession>A0ABW6CP22</accession>
<sequence length="252" mass="26559">MSALAALFILVLSFVTATLSGVFGMAGGLVLMGGLALVLPVSAAFVTHGLLQLVANGWRAILHRKHVAWRIVGLYALGSLIAGGVISLIALAPSKPALFLFMGLLPALLWLPQDWIRLDAARPAQALLSGIMVTGVNLTAGVAGPLLDIFFVRTALTRHVIVATKAATQVFAHLAKVVVYGGLMLRSQDGAGMPPLWLFAAAIPLSMLGTVVGGRILDRMTDINFKRYTRLIVTAVGVLYLIQAGQLFLSGQ</sequence>
<dbReference type="Proteomes" id="UP001598130">
    <property type="component" value="Unassembled WGS sequence"/>
</dbReference>
<comment type="caution">
    <text evidence="6">The sequence shown here is derived from an EMBL/GenBank/DDBJ whole genome shotgun (WGS) entry which is preliminary data.</text>
</comment>
<keyword evidence="4 5" id="KW-0472">Membrane</keyword>
<reference evidence="6 7" key="1">
    <citation type="submission" date="2022-09" db="EMBL/GenBank/DDBJ databases">
        <title>New species of Phenylobacterium.</title>
        <authorList>
            <person name="Mieszkin S."/>
        </authorList>
    </citation>
    <scope>NUCLEOTIDE SEQUENCE [LARGE SCALE GENOMIC DNA]</scope>
    <source>
        <strain evidence="6 7">HK31-G</strain>
    </source>
</reference>
<evidence type="ECO:0000256" key="5">
    <source>
        <dbReference type="RuleBase" id="RU363041"/>
    </source>
</evidence>
<comment type="similarity">
    <text evidence="5">Belongs to the 4-toluene sulfonate uptake permease (TSUP) (TC 2.A.102) family.</text>
</comment>
<protein>
    <recommendedName>
        <fullName evidence="5">Probable membrane transporter protein</fullName>
    </recommendedName>
</protein>
<feature type="transmembrane region" description="Helical" evidence="5">
    <location>
        <begin position="127"/>
        <end position="147"/>
    </location>
</feature>
<proteinExistence type="inferred from homology"/>